<gene>
    <name evidence="1" type="ORF">HMPREF9429_00518</name>
</gene>
<evidence type="ECO:0008006" key="3">
    <source>
        <dbReference type="Google" id="ProtNLM"/>
    </source>
</evidence>
<dbReference type="EMBL" id="AECS01000012">
    <property type="protein sequence ID" value="EFQ04582.1"/>
    <property type="molecule type" value="Genomic_DNA"/>
</dbReference>
<comment type="caution">
    <text evidence="1">The sequence shown here is derived from an EMBL/GenBank/DDBJ whole genome shotgun (WGS) entry which is preliminary data.</text>
</comment>
<proteinExistence type="predicted"/>
<dbReference type="HOGENOM" id="CLU_186821_0_0_9"/>
<evidence type="ECO:0000313" key="2">
    <source>
        <dbReference type="Proteomes" id="UP000003195"/>
    </source>
</evidence>
<name>E2ZAQ0_9FIRM</name>
<keyword evidence="2" id="KW-1185">Reference proteome</keyword>
<dbReference type="Proteomes" id="UP000003195">
    <property type="component" value="Unassembled WGS sequence"/>
</dbReference>
<protein>
    <recommendedName>
        <fullName evidence="3">Phage protein</fullName>
    </recommendedName>
</protein>
<sequence>MAYSILALKPSEFYELTPMEFEKMVQGYDLRTRIEDARTAYMTSLIVNVQLDKKNQIKVKDIMKDLHPPTRLDRKKEEMEFMREWLEEGGEL</sequence>
<dbReference type="STRING" id="706434.HMPREF9429_00518"/>
<reference evidence="1 2" key="1">
    <citation type="submission" date="2010-08" db="EMBL/GenBank/DDBJ databases">
        <authorList>
            <person name="Weinstock G."/>
            <person name="Sodergren E."/>
            <person name="Clifton S."/>
            <person name="Fulton L."/>
            <person name="Fulton B."/>
            <person name="Courtney L."/>
            <person name="Fronick C."/>
            <person name="Harrison M."/>
            <person name="Strong C."/>
            <person name="Farmer C."/>
            <person name="Delahaunty K."/>
            <person name="Markovic C."/>
            <person name="Hall O."/>
            <person name="Minx P."/>
            <person name="Tomlinson C."/>
            <person name="Mitreva M."/>
            <person name="Hou S."/>
            <person name="Chen J."/>
            <person name="Wollam A."/>
            <person name="Pepin K.H."/>
            <person name="Johnson M."/>
            <person name="Bhonagiri V."/>
            <person name="Zhang X."/>
            <person name="Suruliraj S."/>
            <person name="Warren W."/>
            <person name="Chinwalla A."/>
            <person name="Mardis E.R."/>
            <person name="Wilson R.K."/>
        </authorList>
    </citation>
    <scope>NUCLEOTIDE SEQUENCE [LARGE SCALE GENOMIC DNA]</scope>
    <source>
        <strain evidence="1 2">F0359</strain>
    </source>
</reference>
<dbReference type="AlphaFoldDB" id="E2ZAQ0"/>
<dbReference type="RefSeq" id="WP_006941366.1">
    <property type="nucleotide sequence ID" value="NZ_GL538186.1"/>
</dbReference>
<accession>E2ZAQ0</accession>
<evidence type="ECO:0000313" key="1">
    <source>
        <dbReference type="EMBL" id="EFQ04582.1"/>
    </source>
</evidence>
<organism evidence="1 2">
    <name type="scientific">Megasphaera micronuciformis F0359</name>
    <dbReference type="NCBI Taxonomy" id="706434"/>
    <lineage>
        <taxon>Bacteria</taxon>
        <taxon>Bacillati</taxon>
        <taxon>Bacillota</taxon>
        <taxon>Negativicutes</taxon>
        <taxon>Veillonellales</taxon>
        <taxon>Veillonellaceae</taxon>
        <taxon>Megasphaera</taxon>
    </lineage>
</organism>